<evidence type="ECO:0000313" key="1">
    <source>
        <dbReference type="EMBL" id="KAH7838115.1"/>
    </source>
</evidence>
<keyword evidence="2" id="KW-1185">Reference proteome</keyword>
<protein>
    <submittedName>
        <fullName evidence="1">Uncharacterized protein</fullName>
    </submittedName>
</protein>
<sequence>MLLPESKNVTILTIELSPWNSNNFAIPYPTYFHPSSDREAFGWQNKMRRLERRYLFSFAGAPRPNIGDSIRTEIMGQFQKARRKCKLLQCRDSGNKCLKPEESVKGNNLSIEAQLERIPKAKVVAMREEVVKLIPKVIYADPRSRLEMLDRNCFKFIIHKAPTRHRATAEATINITTEAQTSPSAHRKRKRPRS</sequence>
<comment type="caution">
    <text evidence="1">The sequence shown here is derived from an EMBL/GenBank/DDBJ whole genome shotgun (WGS) entry which is preliminary data.</text>
</comment>
<organism evidence="1 2">
    <name type="scientific">Vaccinium darrowii</name>
    <dbReference type="NCBI Taxonomy" id="229202"/>
    <lineage>
        <taxon>Eukaryota</taxon>
        <taxon>Viridiplantae</taxon>
        <taxon>Streptophyta</taxon>
        <taxon>Embryophyta</taxon>
        <taxon>Tracheophyta</taxon>
        <taxon>Spermatophyta</taxon>
        <taxon>Magnoliopsida</taxon>
        <taxon>eudicotyledons</taxon>
        <taxon>Gunneridae</taxon>
        <taxon>Pentapetalae</taxon>
        <taxon>asterids</taxon>
        <taxon>Ericales</taxon>
        <taxon>Ericaceae</taxon>
        <taxon>Vaccinioideae</taxon>
        <taxon>Vaccinieae</taxon>
        <taxon>Vaccinium</taxon>
    </lineage>
</organism>
<accession>A0ACB7XBW8</accession>
<dbReference type="Proteomes" id="UP000828048">
    <property type="component" value="Chromosome 6"/>
</dbReference>
<name>A0ACB7XBW8_9ERIC</name>
<dbReference type="EMBL" id="CM037156">
    <property type="protein sequence ID" value="KAH7838115.1"/>
    <property type="molecule type" value="Genomic_DNA"/>
</dbReference>
<gene>
    <name evidence="1" type="ORF">Vadar_022268</name>
</gene>
<evidence type="ECO:0000313" key="2">
    <source>
        <dbReference type="Proteomes" id="UP000828048"/>
    </source>
</evidence>
<proteinExistence type="predicted"/>
<reference evidence="1 2" key="1">
    <citation type="journal article" date="2021" name="Hortic Res">
        <title>High-quality reference genome and annotation aids understanding of berry development for evergreen blueberry (Vaccinium darrowii).</title>
        <authorList>
            <person name="Yu J."/>
            <person name="Hulse-Kemp A.M."/>
            <person name="Babiker E."/>
            <person name="Staton M."/>
        </authorList>
    </citation>
    <scope>NUCLEOTIDE SEQUENCE [LARGE SCALE GENOMIC DNA]</scope>
    <source>
        <strain evidence="2">cv. NJ 8807/NJ 8810</strain>
        <tissue evidence="1">Young leaf</tissue>
    </source>
</reference>